<proteinExistence type="predicted"/>
<dbReference type="EMBL" id="MT144838">
    <property type="protein sequence ID" value="QJI00244.1"/>
    <property type="molecule type" value="Genomic_DNA"/>
</dbReference>
<name>A0A6M3XTX3_9ZZZZ</name>
<gene>
    <name evidence="1" type="ORF">TM448B01885_0014</name>
</gene>
<sequence>MITNKQLLEVDGRVAVAREILAKSAKNMTTENKEILSMFDSILELIVVLKNQIAVEEYKRGYNDCLKEFKIKNE</sequence>
<dbReference type="AlphaFoldDB" id="A0A6M3XTX3"/>
<accession>A0A6M3XTX3</accession>
<organism evidence="1">
    <name type="scientific">viral metagenome</name>
    <dbReference type="NCBI Taxonomy" id="1070528"/>
    <lineage>
        <taxon>unclassified sequences</taxon>
        <taxon>metagenomes</taxon>
        <taxon>organismal metagenomes</taxon>
    </lineage>
</organism>
<protein>
    <submittedName>
        <fullName evidence="1">Uncharacterized protein</fullName>
    </submittedName>
</protein>
<reference evidence="1" key="1">
    <citation type="submission" date="2020-03" db="EMBL/GenBank/DDBJ databases">
        <title>The deep terrestrial virosphere.</title>
        <authorList>
            <person name="Holmfeldt K."/>
            <person name="Nilsson E."/>
            <person name="Simone D."/>
            <person name="Lopez-Fernandez M."/>
            <person name="Wu X."/>
            <person name="de Brujin I."/>
            <person name="Lundin D."/>
            <person name="Andersson A."/>
            <person name="Bertilsson S."/>
            <person name="Dopson M."/>
        </authorList>
    </citation>
    <scope>NUCLEOTIDE SEQUENCE</scope>
    <source>
        <strain evidence="1">TM448B01885</strain>
    </source>
</reference>
<evidence type="ECO:0000313" key="1">
    <source>
        <dbReference type="EMBL" id="QJI00244.1"/>
    </source>
</evidence>